<comment type="caution">
    <text evidence="3">The sequence shown here is derived from an EMBL/GenBank/DDBJ whole genome shotgun (WGS) entry which is preliminary data.</text>
</comment>
<feature type="signal peptide" evidence="1">
    <location>
        <begin position="1"/>
        <end position="21"/>
    </location>
</feature>
<accession>A0A8B6DU47</accession>
<dbReference type="PROSITE" id="PS51019">
    <property type="entry name" value="REELIN"/>
    <property type="match status" value="1"/>
</dbReference>
<dbReference type="InterPro" id="IPR002861">
    <property type="entry name" value="Reeler_dom"/>
</dbReference>
<keyword evidence="4" id="KW-1185">Reference proteome</keyword>
<feature type="chain" id="PRO_5032655407" description="Reelin domain-containing protein" evidence="1">
    <location>
        <begin position="22"/>
        <end position="152"/>
    </location>
</feature>
<evidence type="ECO:0000313" key="3">
    <source>
        <dbReference type="EMBL" id="VDI23668.1"/>
    </source>
</evidence>
<dbReference type="InterPro" id="IPR042307">
    <property type="entry name" value="Reeler_sf"/>
</dbReference>
<evidence type="ECO:0000313" key="4">
    <source>
        <dbReference type="Proteomes" id="UP000596742"/>
    </source>
</evidence>
<sequence>MDFNIISRLLLFVITFQSVQCYSICNRTPIHTTATQKPGDNGFTIRILDLPKNEKYVPGELYTVKINGSYDDQMLMGLMLVVVPKGAKDEKLTLGAPKISWESQVKTDSDCDHTVITHHYLMRKKGLEFKWQAPEKGSGCVEFRYAYIVAKT</sequence>
<name>A0A8B6DU47_MYTGA</name>
<gene>
    <name evidence="3" type="ORF">MGAL_10B062247</name>
</gene>
<evidence type="ECO:0000256" key="1">
    <source>
        <dbReference type="SAM" id="SignalP"/>
    </source>
</evidence>
<dbReference type="Pfam" id="PF02014">
    <property type="entry name" value="Reeler"/>
    <property type="match status" value="1"/>
</dbReference>
<keyword evidence="1" id="KW-0732">Signal</keyword>
<evidence type="ECO:0000259" key="2">
    <source>
        <dbReference type="PROSITE" id="PS51019"/>
    </source>
</evidence>
<proteinExistence type="predicted"/>
<dbReference type="Gene3D" id="2.60.40.4060">
    <property type="entry name" value="Reeler domain"/>
    <property type="match status" value="1"/>
</dbReference>
<reference evidence="3" key="1">
    <citation type="submission" date="2018-11" db="EMBL/GenBank/DDBJ databases">
        <authorList>
            <person name="Alioto T."/>
            <person name="Alioto T."/>
        </authorList>
    </citation>
    <scope>NUCLEOTIDE SEQUENCE</scope>
</reference>
<protein>
    <recommendedName>
        <fullName evidence="2">Reelin domain-containing protein</fullName>
    </recommendedName>
</protein>
<dbReference type="EMBL" id="UYJE01003961">
    <property type="protein sequence ID" value="VDI23668.1"/>
    <property type="molecule type" value="Genomic_DNA"/>
</dbReference>
<dbReference type="AlphaFoldDB" id="A0A8B6DU47"/>
<dbReference type="OrthoDB" id="347314at2759"/>
<organism evidence="3 4">
    <name type="scientific">Mytilus galloprovincialis</name>
    <name type="common">Mediterranean mussel</name>
    <dbReference type="NCBI Taxonomy" id="29158"/>
    <lineage>
        <taxon>Eukaryota</taxon>
        <taxon>Metazoa</taxon>
        <taxon>Spiralia</taxon>
        <taxon>Lophotrochozoa</taxon>
        <taxon>Mollusca</taxon>
        <taxon>Bivalvia</taxon>
        <taxon>Autobranchia</taxon>
        <taxon>Pteriomorphia</taxon>
        <taxon>Mytilida</taxon>
        <taxon>Mytiloidea</taxon>
        <taxon>Mytilidae</taxon>
        <taxon>Mytilinae</taxon>
        <taxon>Mytilus</taxon>
    </lineage>
</organism>
<feature type="domain" description="Reelin" evidence="2">
    <location>
        <begin position="10"/>
        <end position="152"/>
    </location>
</feature>
<dbReference type="Proteomes" id="UP000596742">
    <property type="component" value="Unassembled WGS sequence"/>
</dbReference>